<dbReference type="Ensembl" id="ENSCMMT00000021406.1">
    <property type="protein sequence ID" value="ENSCMMP00000019501.1"/>
    <property type="gene ID" value="ENSCMMG00000012297.1"/>
</dbReference>
<evidence type="ECO:0000256" key="6">
    <source>
        <dbReference type="ARBA" id="ARBA00022843"/>
    </source>
</evidence>
<dbReference type="GO" id="GO:0006355">
    <property type="term" value="P:regulation of DNA-templated transcription"/>
    <property type="evidence" value="ECO:0007669"/>
    <property type="project" value="InterPro"/>
</dbReference>
<keyword evidence="3" id="KW-0963">Cytoplasm</keyword>
<comment type="subcellular location">
    <subcellularLocation>
        <location evidence="2">Cytoplasm</location>
    </subcellularLocation>
    <subcellularLocation>
        <location evidence="1">Nucleus</location>
    </subcellularLocation>
</comment>
<feature type="domain" description="Zinc-finger" evidence="11">
    <location>
        <begin position="313"/>
        <end position="411"/>
    </location>
</feature>
<dbReference type="PANTHER" id="PTHR31169:SF4">
    <property type="entry name" value="CELL DIVISION CYCLE-ASSOCIATED 7-LIKE PROTEIN"/>
    <property type="match status" value="1"/>
</dbReference>
<evidence type="ECO:0000313" key="12">
    <source>
        <dbReference type="Ensembl" id="ENSCMMP00000019501.1"/>
    </source>
</evidence>
<evidence type="ECO:0000256" key="9">
    <source>
        <dbReference type="ARBA" id="ARBA00023242"/>
    </source>
</evidence>
<evidence type="ECO:0000256" key="8">
    <source>
        <dbReference type="ARBA" id="ARBA00023163"/>
    </source>
</evidence>
<name>A0A8C3CIN2_CAIMO</name>
<keyword evidence="8" id="KW-0804">Transcription</keyword>
<proteinExistence type="predicted"/>
<evidence type="ECO:0000256" key="4">
    <source>
        <dbReference type="ARBA" id="ARBA00022499"/>
    </source>
</evidence>
<evidence type="ECO:0000259" key="11">
    <source>
        <dbReference type="Pfam" id="PF10497"/>
    </source>
</evidence>
<accession>A0A8C3CIN2</accession>
<dbReference type="Proteomes" id="UP000694556">
    <property type="component" value="Chromosome 2"/>
</dbReference>
<reference evidence="12" key="2">
    <citation type="submission" date="2025-08" db="UniProtKB">
        <authorList>
            <consortium name="Ensembl"/>
        </authorList>
    </citation>
    <scope>IDENTIFICATION</scope>
</reference>
<feature type="compositionally biased region" description="Acidic residues" evidence="10">
    <location>
        <begin position="68"/>
        <end position="88"/>
    </location>
</feature>
<keyword evidence="4" id="KW-1017">Isopeptide bond</keyword>
<keyword evidence="13" id="KW-1185">Reference proteome</keyword>
<dbReference type="PANTHER" id="PTHR31169">
    <property type="entry name" value="OS05G0300700 PROTEIN"/>
    <property type="match status" value="1"/>
</dbReference>
<dbReference type="AlphaFoldDB" id="A0A8C3CIN2"/>
<evidence type="ECO:0000256" key="7">
    <source>
        <dbReference type="ARBA" id="ARBA00023015"/>
    </source>
</evidence>
<keyword evidence="5" id="KW-0597">Phosphoprotein</keyword>
<keyword evidence="6" id="KW-0832">Ubl conjugation</keyword>
<feature type="compositionally biased region" description="Basic and acidic residues" evidence="10">
    <location>
        <begin position="113"/>
        <end position="151"/>
    </location>
</feature>
<evidence type="ECO:0000256" key="5">
    <source>
        <dbReference type="ARBA" id="ARBA00022553"/>
    </source>
</evidence>
<reference evidence="12" key="1">
    <citation type="submission" date="2018-09" db="EMBL/GenBank/DDBJ databases">
        <title>Common duck and Muscovy duck high density SNP chip.</title>
        <authorList>
            <person name="Vignal A."/>
            <person name="Thebault N."/>
            <person name="Warren W.C."/>
        </authorList>
    </citation>
    <scope>NUCLEOTIDE SEQUENCE [LARGE SCALE GENOMIC DNA]</scope>
</reference>
<dbReference type="InterPro" id="IPR018866">
    <property type="entry name" value="Znf-4CXXC_R1"/>
</dbReference>
<evidence type="ECO:0000256" key="1">
    <source>
        <dbReference type="ARBA" id="ARBA00004123"/>
    </source>
</evidence>
<dbReference type="InterPro" id="IPR040221">
    <property type="entry name" value="CDCA7/CDA7L"/>
</dbReference>
<evidence type="ECO:0000313" key="13">
    <source>
        <dbReference type="Proteomes" id="UP000694556"/>
    </source>
</evidence>
<keyword evidence="9" id="KW-0539">Nucleus</keyword>
<dbReference type="GO" id="GO:0005737">
    <property type="term" value="C:cytoplasm"/>
    <property type="evidence" value="ECO:0007669"/>
    <property type="project" value="UniProtKB-SubCell"/>
</dbReference>
<evidence type="ECO:0000256" key="3">
    <source>
        <dbReference type="ARBA" id="ARBA00022490"/>
    </source>
</evidence>
<keyword evidence="7" id="KW-0805">Transcription regulation</keyword>
<feature type="region of interest" description="Disordered" evidence="10">
    <location>
        <begin position="112"/>
        <end position="166"/>
    </location>
</feature>
<protein>
    <submittedName>
        <fullName evidence="12">Cell division cycle associated 7 like</fullName>
    </submittedName>
</protein>
<evidence type="ECO:0000256" key="10">
    <source>
        <dbReference type="SAM" id="MobiDB-lite"/>
    </source>
</evidence>
<organism evidence="12 13">
    <name type="scientific">Cairina moschata</name>
    <name type="common">Muscovy duck</name>
    <dbReference type="NCBI Taxonomy" id="8855"/>
    <lineage>
        <taxon>Eukaryota</taxon>
        <taxon>Metazoa</taxon>
        <taxon>Chordata</taxon>
        <taxon>Craniata</taxon>
        <taxon>Vertebrata</taxon>
        <taxon>Euteleostomi</taxon>
        <taxon>Archelosauria</taxon>
        <taxon>Archosauria</taxon>
        <taxon>Dinosauria</taxon>
        <taxon>Saurischia</taxon>
        <taxon>Theropoda</taxon>
        <taxon>Coelurosauria</taxon>
        <taxon>Aves</taxon>
        <taxon>Neognathae</taxon>
        <taxon>Galloanserae</taxon>
        <taxon>Anseriformes</taxon>
        <taxon>Anatidae</taxon>
        <taxon>Anatinae</taxon>
        <taxon>Cairina</taxon>
    </lineage>
</organism>
<feature type="region of interest" description="Disordered" evidence="10">
    <location>
        <begin position="60"/>
        <end position="95"/>
    </location>
</feature>
<sequence length="422" mass="48382">MTTLCMTVSHTYWLVFLQGVQYQPRYLTEELQKIFTEDTDSETEAFEGFASSEVDVKKEGVLVKTEMESDMSDEERDNLLGTEEEEEEESKKKVSPKRRSFGLRVAFQFPTRKSSEKKVPEQDFSKLPIKDSKSPTAVSKERNCKRWDKLEGSASESEEDIKETQDERSSALLKRAMNIKENKAMLAQLLAELNSVPDLFPVKTPASTPSKQRKIPRRAFSEGQITRRMNPTRNARPPEKFALEKFTVSAIRFAEHFHSYKQQNLLKKRLSMQGNCGVRKRRRSSKYSSYRPVEDITDEDLDNIAITVKDKIYDKVLGSTCHQCRQKTIDTKTICRSQGCGGVRGQFCGPCLRNRYGEDVKSALLDPDWICPPCRGVCNCSYCRRRDGRCATGMLIHLAKFYGYNNVKEYLESLQKQLADGN</sequence>
<dbReference type="GO" id="GO:0005634">
    <property type="term" value="C:nucleus"/>
    <property type="evidence" value="ECO:0007669"/>
    <property type="project" value="UniProtKB-SubCell"/>
</dbReference>
<evidence type="ECO:0000256" key="2">
    <source>
        <dbReference type="ARBA" id="ARBA00004496"/>
    </source>
</evidence>
<dbReference type="Pfam" id="PF10497">
    <property type="entry name" value="zf-4CXXC_R1"/>
    <property type="match status" value="1"/>
</dbReference>
<reference evidence="12" key="3">
    <citation type="submission" date="2025-09" db="UniProtKB">
        <authorList>
            <consortium name="Ensembl"/>
        </authorList>
    </citation>
    <scope>IDENTIFICATION</scope>
</reference>